<dbReference type="PANTHER" id="PTHR13140">
    <property type="entry name" value="MYOSIN"/>
    <property type="match status" value="1"/>
</dbReference>
<dbReference type="GO" id="GO:0007015">
    <property type="term" value="P:actin filament organization"/>
    <property type="evidence" value="ECO:0007669"/>
    <property type="project" value="TreeGrafter"/>
</dbReference>
<evidence type="ECO:0000256" key="4">
    <source>
        <dbReference type="ARBA" id="ARBA00023175"/>
    </source>
</evidence>
<keyword evidence="2" id="KW-0067">ATP-binding</keyword>
<comment type="similarity">
    <text evidence="6">Belongs to the TRAFAC class myosin-kinesin ATPase superfamily. Myosin family.</text>
</comment>
<evidence type="ECO:0000256" key="5">
    <source>
        <dbReference type="ARBA" id="ARBA00023203"/>
    </source>
</evidence>
<feature type="region of interest" description="Actin-binding" evidence="6">
    <location>
        <begin position="153"/>
        <end position="175"/>
    </location>
</feature>
<evidence type="ECO:0000256" key="2">
    <source>
        <dbReference type="ARBA" id="ARBA00022840"/>
    </source>
</evidence>
<comment type="caution">
    <text evidence="6">Lacks conserved residue(s) required for the propagation of feature annotation.</text>
</comment>
<dbReference type="Gene3D" id="3.40.850.10">
    <property type="entry name" value="Kinesin motor domain"/>
    <property type="match status" value="1"/>
</dbReference>
<keyword evidence="4" id="KW-0505">Motor protein</keyword>
<dbReference type="PROSITE" id="PS51456">
    <property type="entry name" value="MYOSIN_MOTOR"/>
    <property type="match status" value="1"/>
</dbReference>
<evidence type="ECO:0000256" key="1">
    <source>
        <dbReference type="ARBA" id="ARBA00022741"/>
    </source>
</evidence>
<dbReference type="Pfam" id="PF00612">
    <property type="entry name" value="IQ"/>
    <property type="match status" value="4"/>
</dbReference>
<keyword evidence="3 6" id="KW-0518">Myosin</keyword>
<organism evidence="10 11">
    <name type="scientific">Kingdonia uniflora</name>
    <dbReference type="NCBI Taxonomy" id="39325"/>
    <lineage>
        <taxon>Eukaryota</taxon>
        <taxon>Viridiplantae</taxon>
        <taxon>Streptophyta</taxon>
        <taxon>Embryophyta</taxon>
        <taxon>Tracheophyta</taxon>
        <taxon>Spermatophyta</taxon>
        <taxon>Magnoliopsida</taxon>
        <taxon>Ranunculales</taxon>
        <taxon>Circaeasteraceae</taxon>
        <taxon>Kingdonia</taxon>
    </lineage>
</organism>
<dbReference type="GO" id="GO:0005524">
    <property type="term" value="F:ATP binding"/>
    <property type="evidence" value="ECO:0007669"/>
    <property type="project" value="UniProtKB-KW"/>
</dbReference>
<dbReference type="Gene3D" id="6.20.240.20">
    <property type="match status" value="1"/>
</dbReference>
<sequence length="624" mass="71812">MAFGLFLEACHFNKQEFGSINGAATGSNSYRRGRRRLIPDKGESVADLEIQKMLGSLVREASVLDIVEYRPVKDVKLKIKLKVLYHTSGFLEKNRDPVPSDSIHLFSSCSCQLLQLFASNMLNPSRNPVSPLRRLGSTDSQKQSVGTKFKGQLFKLMQQLENSTPHFIRCIKPNSKQLPRLYEKNLALQQLRCCGVLEVVRISRSGYPTRMTHQKFAGRYGFLLLDNVLPQDPLGISVAILQQFNVHPDMYQVGYTKLFFRTGQIAALEDARNRMLQAILIVQKCFRGYQTRRRFLELQSRITTIQTIIRGKNARKEYLLMLKRQSAIILIQKHFKQQNARKTFNGRQHAVIQLQSVIRSWLVRKHFHILQNLEKQKMESKAQKKPDVSIKDLKGAKSENDQVHYSALADLQKRVLKAEAALGQKEQENAILHQNLKQYEIRWSEYEMKMKSMEEMWQKQMTSLQVSLIAAKKGLMGDNVASKLKKPDTSPVPHYYDSDDTTSVDSYTPEGRTPAKLINHTSDGAAGRECNSGHTAISHLVKEFNLRKQIFNDDANFIVNVKSAQSDTIINPEDELRKLKVRFEGWKKEYKGRLRETKATLQRLGITEDKTRKKWWEKRSTRGM</sequence>
<dbReference type="AlphaFoldDB" id="A0A7J7NKV0"/>
<dbReference type="OrthoDB" id="6108017at2759"/>
<keyword evidence="7" id="KW-0175">Coiled coil</keyword>
<proteinExistence type="inferred from homology"/>
<feature type="coiled-coil region" evidence="7">
    <location>
        <begin position="408"/>
        <end position="456"/>
    </location>
</feature>
<keyword evidence="1" id="KW-0547">Nucleotide-binding</keyword>
<dbReference type="PROSITE" id="PS50096">
    <property type="entry name" value="IQ"/>
    <property type="match status" value="3"/>
</dbReference>
<dbReference type="GO" id="GO:0016459">
    <property type="term" value="C:myosin complex"/>
    <property type="evidence" value="ECO:0007669"/>
    <property type="project" value="UniProtKB-KW"/>
</dbReference>
<evidence type="ECO:0000313" key="11">
    <source>
        <dbReference type="Proteomes" id="UP000541444"/>
    </source>
</evidence>
<dbReference type="GO" id="GO:0030048">
    <property type="term" value="P:actin filament-based movement"/>
    <property type="evidence" value="ECO:0007669"/>
    <property type="project" value="UniProtKB-ARBA"/>
</dbReference>
<dbReference type="Gene3D" id="1.20.5.190">
    <property type="match status" value="2"/>
</dbReference>
<dbReference type="GO" id="GO:0051015">
    <property type="term" value="F:actin filament binding"/>
    <property type="evidence" value="ECO:0007669"/>
    <property type="project" value="TreeGrafter"/>
</dbReference>
<dbReference type="InterPro" id="IPR001609">
    <property type="entry name" value="Myosin_head_motor_dom-like"/>
</dbReference>
<dbReference type="InterPro" id="IPR000048">
    <property type="entry name" value="IQ_motif_EF-hand-BS"/>
</dbReference>
<evidence type="ECO:0000256" key="7">
    <source>
        <dbReference type="SAM" id="Coils"/>
    </source>
</evidence>
<dbReference type="Pfam" id="PF00063">
    <property type="entry name" value="Myosin_head"/>
    <property type="match status" value="1"/>
</dbReference>
<keyword evidence="5 6" id="KW-0009">Actin-binding</keyword>
<feature type="region of interest" description="Disordered" evidence="8">
    <location>
        <begin position="482"/>
        <end position="506"/>
    </location>
</feature>
<evidence type="ECO:0000256" key="3">
    <source>
        <dbReference type="ARBA" id="ARBA00023123"/>
    </source>
</evidence>
<dbReference type="GO" id="GO:0005737">
    <property type="term" value="C:cytoplasm"/>
    <property type="evidence" value="ECO:0007669"/>
    <property type="project" value="TreeGrafter"/>
</dbReference>
<evidence type="ECO:0000256" key="6">
    <source>
        <dbReference type="PROSITE-ProRule" id="PRU00782"/>
    </source>
</evidence>
<dbReference type="EMBL" id="JACGCM010000723">
    <property type="protein sequence ID" value="KAF6167640.1"/>
    <property type="molecule type" value="Genomic_DNA"/>
</dbReference>
<dbReference type="Gene3D" id="1.20.58.530">
    <property type="match status" value="1"/>
</dbReference>
<evidence type="ECO:0000256" key="8">
    <source>
        <dbReference type="SAM" id="MobiDB-lite"/>
    </source>
</evidence>
<dbReference type="InterPro" id="IPR036961">
    <property type="entry name" value="Kinesin_motor_dom_sf"/>
</dbReference>
<dbReference type="GO" id="GO:0016020">
    <property type="term" value="C:membrane"/>
    <property type="evidence" value="ECO:0007669"/>
    <property type="project" value="TreeGrafter"/>
</dbReference>
<dbReference type="Proteomes" id="UP000541444">
    <property type="component" value="Unassembled WGS sequence"/>
</dbReference>
<dbReference type="PANTHER" id="PTHR13140:SF706">
    <property type="entry name" value="DILUTE CLASS UNCONVENTIONAL MYOSIN, ISOFORM C"/>
    <property type="match status" value="1"/>
</dbReference>
<keyword evidence="11" id="KW-1185">Reference proteome</keyword>
<protein>
    <recommendedName>
        <fullName evidence="9">Myosin motor domain-containing protein</fullName>
    </recommendedName>
</protein>
<dbReference type="InterPro" id="IPR027417">
    <property type="entry name" value="P-loop_NTPase"/>
</dbReference>
<reference evidence="10 11" key="1">
    <citation type="journal article" date="2020" name="IScience">
        <title>Genome Sequencing of the Endangered Kingdonia uniflora (Circaeasteraceae, Ranunculales) Reveals Potential Mechanisms of Evolutionary Specialization.</title>
        <authorList>
            <person name="Sun Y."/>
            <person name="Deng T."/>
            <person name="Zhang A."/>
            <person name="Moore M.J."/>
            <person name="Landis J.B."/>
            <person name="Lin N."/>
            <person name="Zhang H."/>
            <person name="Zhang X."/>
            <person name="Huang J."/>
            <person name="Zhang X."/>
            <person name="Sun H."/>
            <person name="Wang H."/>
        </authorList>
    </citation>
    <scope>NUCLEOTIDE SEQUENCE [LARGE SCALE GENOMIC DNA]</scope>
    <source>
        <strain evidence="10">TB1705</strain>
        <tissue evidence="10">Leaf</tissue>
    </source>
</reference>
<dbReference type="SMART" id="SM00242">
    <property type="entry name" value="MYSc"/>
    <property type="match status" value="1"/>
</dbReference>
<dbReference type="GO" id="GO:0000146">
    <property type="term" value="F:microfilament motor activity"/>
    <property type="evidence" value="ECO:0007669"/>
    <property type="project" value="TreeGrafter"/>
</dbReference>
<dbReference type="SUPFAM" id="SSF52540">
    <property type="entry name" value="P-loop containing nucleoside triphosphate hydrolases"/>
    <property type="match status" value="1"/>
</dbReference>
<evidence type="ECO:0000259" key="9">
    <source>
        <dbReference type="PROSITE" id="PS51456"/>
    </source>
</evidence>
<evidence type="ECO:0000313" key="10">
    <source>
        <dbReference type="EMBL" id="KAF6167640.1"/>
    </source>
</evidence>
<gene>
    <name evidence="10" type="ORF">GIB67_031223</name>
</gene>
<comment type="caution">
    <text evidence="10">The sequence shown here is derived from an EMBL/GenBank/DDBJ whole genome shotgun (WGS) entry which is preliminary data.</text>
</comment>
<dbReference type="SMART" id="SM00015">
    <property type="entry name" value="IQ"/>
    <property type="match status" value="4"/>
</dbReference>
<accession>A0A7J7NKV0</accession>
<name>A0A7J7NKV0_9MAGN</name>
<feature type="domain" description="Myosin motor" evidence="9">
    <location>
        <begin position="82"/>
        <end position="273"/>
    </location>
</feature>